<evidence type="ECO:0000259" key="6">
    <source>
        <dbReference type="PROSITE" id="PS50901"/>
    </source>
</evidence>
<dbReference type="InterPro" id="IPR050206">
    <property type="entry name" value="FtsK/SpoIIIE/SftA"/>
</dbReference>
<dbReference type="Gene3D" id="3.40.50.300">
    <property type="entry name" value="P-loop containing nucleotide triphosphate hydrolases"/>
    <property type="match status" value="3"/>
</dbReference>
<comment type="caution">
    <text evidence="7">The sequence shown here is derived from an EMBL/GenBank/DDBJ whole genome shotgun (WGS) entry which is preliminary data.</text>
</comment>
<evidence type="ECO:0000256" key="3">
    <source>
        <dbReference type="PROSITE-ProRule" id="PRU00289"/>
    </source>
</evidence>
<dbReference type="InterPro" id="IPR027417">
    <property type="entry name" value="P-loop_NTPase"/>
</dbReference>
<evidence type="ECO:0000256" key="2">
    <source>
        <dbReference type="ARBA" id="ARBA00022840"/>
    </source>
</evidence>
<organism evidence="7 8">
    <name type="scientific">Isoptericola luteus</name>
    <dbReference type="NCBI Taxonomy" id="2879484"/>
    <lineage>
        <taxon>Bacteria</taxon>
        <taxon>Bacillati</taxon>
        <taxon>Actinomycetota</taxon>
        <taxon>Actinomycetes</taxon>
        <taxon>Micrococcales</taxon>
        <taxon>Promicromonosporaceae</taxon>
        <taxon>Isoptericola</taxon>
    </lineage>
</organism>
<dbReference type="SUPFAM" id="SSF52540">
    <property type="entry name" value="P-loop containing nucleoside triphosphate hydrolases"/>
    <property type="match status" value="2"/>
</dbReference>
<protein>
    <recommendedName>
        <fullName evidence="6">FtsK domain-containing protein</fullName>
    </recommendedName>
</protein>
<dbReference type="InterPro" id="IPR003593">
    <property type="entry name" value="AAA+_ATPase"/>
</dbReference>
<dbReference type="RefSeq" id="WP_225564564.1">
    <property type="nucleotide sequence ID" value="NZ_JAIXCQ010000003.1"/>
</dbReference>
<dbReference type="SMART" id="SM00382">
    <property type="entry name" value="AAA"/>
    <property type="match status" value="3"/>
</dbReference>
<evidence type="ECO:0000256" key="5">
    <source>
        <dbReference type="SAM" id="Phobius"/>
    </source>
</evidence>
<keyword evidence="8" id="KW-1185">Reference proteome</keyword>
<reference evidence="7 8" key="1">
    <citation type="submission" date="2021-09" db="EMBL/GenBank/DDBJ databases">
        <title>Isoptericola luteus sp. nov., a novel bacterium isolated from Harbin, the capital city of Heilongjiang province.</title>
        <authorList>
            <person name="Li J."/>
        </authorList>
    </citation>
    <scope>NUCLEOTIDE SEQUENCE [LARGE SCALE GENOMIC DNA]</scope>
    <source>
        <strain evidence="7 8">NEAU-Y5</strain>
    </source>
</reference>
<dbReference type="Pfam" id="PF01580">
    <property type="entry name" value="FtsK_SpoIIIE"/>
    <property type="match status" value="1"/>
</dbReference>
<dbReference type="PANTHER" id="PTHR22683:SF1">
    <property type="entry name" value="TYPE VII SECRETION SYSTEM PROTEIN ESSC"/>
    <property type="match status" value="1"/>
</dbReference>
<accession>A0ABS7ZE94</accession>
<dbReference type="EMBL" id="JAIXCQ010000003">
    <property type="protein sequence ID" value="MCA5892792.1"/>
    <property type="molecule type" value="Genomic_DNA"/>
</dbReference>
<feature type="domain" description="FtsK" evidence="6">
    <location>
        <begin position="585"/>
        <end position="771"/>
    </location>
</feature>
<keyword evidence="5" id="KW-0812">Transmembrane</keyword>
<feature type="binding site" evidence="3">
    <location>
        <begin position="603"/>
        <end position="610"/>
    </location>
    <ligand>
        <name>ATP</name>
        <dbReference type="ChEBI" id="CHEBI:30616"/>
    </ligand>
</feature>
<dbReference type="InterPro" id="IPR002543">
    <property type="entry name" value="FtsK_dom"/>
</dbReference>
<dbReference type="PROSITE" id="PS50901">
    <property type="entry name" value="FTSK"/>
    <property type="match status" value="1"/>
</dbReference>
<dbReference type="CDD" id="cd01127">
    <property type="entry name" value="TrwB_TraG_TraD_VirD4"/>
    <property type="match status" value="1"/>
</dbReference>
<dbReference type="PANTHER" id="PTHR22683">
    <property type="entry name" value="SPORULATION PROTEIN RELATED"/>
    <property type="match status" value="1"/>
</dbReference>
<feature type="transmembrane region" description="Helical" evidence="5">
    <location>
        <begin position="264"/>
        <end position="283"/>
    </location>
</feature>
<sequence>MSLTSAVPALARPAAVPAAGHGAGTGTVRVTVLPGEEVLLPAGTPLGRVRSGLAELLRRPELRHASLTADGVPVADGDLVGARPLLPGATLRVAGESVAPEADGLGSRGERDAVLRHPWLVARADGPRAGTVRGLVPGTTTLASARVHVAARRTGRVHVRGPLGGPVPGRAYLRRRSRRSRVGPVPRRWRPDAVLEAGGERFTLHPSGDADRWLAPADPSRTGSSGTGSSAPDVPASGGLGLAATAVVPVVGSLALAAVLRQPVYALFALVGVLALVPQLLAARRRRGARAGHGPAAPAPAPPAEHPGGAPGLLLARVVATSEASDETWRRAVAQARSAARAAASTSEDPVRSLVPDGALAVVGPLGPARAVARAVVTDLASRGAAVDVTGAGRDVWSWCRWLPGGGPRVVVVDEADGALRADRPPGAVVVLLCLSPDAAVPAWCRSVWRVRADGSVHRAGPDGTDETGPLVGVAADWCEHVARLLAAAAGLGRAVDGLYPAAHQRLDALGGVLGSGLDVVGAAGPVVCDPTDPRLPGQVSLAGLLGGSTDGSAGGPSSQDAGGLWDRTERRPGWSVPLGVDARGTTVTLDLTTDGPHLLVAGTTGAGKSELLQSLLLGLAARRSPADLALVLVDFKGGASFGACGRLPHVVGQVTDLDAGLAGRALAGLRAELHRRERLLARLGAPDVAAVAGHPDAPPRLVVVIDEFRALADDLPEFLPGLLRVAAQGRSLGVHLVLATQRPAGAVSADVRANVSARIALRVVDAADSLDVVETRDAARIPAGVPGRAVLRLASGPPMAFQGAHAGTAPGDGPRVCRAPAWRAAPHRLTDLARSGSALRAVAPPVDTAALLVADLRTAAARRGLTAGRPPWQPPLPDRVTTAEAVRACGAIPAPGALPLALGDDVAHQRRTLVTWATDDGPLAVLGGARSGRTTALVTLAREALARGWHVHALGPRSLVEALGTLVEHPGFGTCAGPDDPRRAARLLRVLADPVAPPGGAPVLLVVDGAEQLRAALTGPSSWDPLAGVLTTPGVAVALTAASASVGGLAPRVGPRLVLLSSDAHADLVLGAPSPLAGTGRTPGRAAWLGADPLACQVCCGGPDGSAPAHRTGPPPVTIRALPRVVSAAGLPEPALPDEVLLGVGGDGAGPSTLDVGAGALVCGPRGSGRTGVLRRVARRLAATGRLAAVVGSDPALRAEAPDVRCAGHSGALRALLDHLADGVTGVVLVDDLDALAQASPLEVERLGALLDAGRGTGVGLVASATVTGALLAHRGPLAELRARRTGVVLHPGERGADEVFGTPLDGVTDPGQPPPGRGALVVAGRAWPLQAAVP</sequence>
<feature type="region of interest" description="Disordered" evidence="4">
    <location>
        <begin position="290"/>
        <end position="310"/>
    </location>
</feature>
<evidence type="ECO:0000313" key="8">
    <source>
        <dbReference type="Proteomes" id="UP001319870"/>
    </source>
</evidence>
<keyword evidence="2 3" id="KW-0067">ATP-binding</keyword>
<feature type="region of interest" description="Disordered" evidence="4">
    <location>
        <begin position="205"/>
        <end position="233"/>
    </location>
</feature>
<keyword evidence="1 3" id="KW-0547">Nucleotide-binding</keyword>
<evidence type="ECO:0000256" key="1">
    <source>
        <dbReference type="ARBA" id="ARBA00022741"/>
    </source>
</evidence>
<keyword evidence="5" id="KW-0472">Membrane</keyword>
<feature type="region of interest" description="Disordered" evidence="4">
    <location>
        <begin position="547"/>
        <end position="573"/>
    </location>
</feature>
<evidence type="ECO:0000256" key="4">
    <source>
        <dbReference type="SAM" id="MobiDB-lite"/>
    </source>
</evidence>
<gene>
    <name evidence="7" type="ORF">LEP48_05415</name>
</gene>
<dbReference type="Proteomes" id="UP001319870">
    <property type="component" value="Unassembled WGS sequence"/>
</dbReference>
<proteinExistence type="predicted"/>
<name>A0ABS7ZE94_9MICO</name>
<keyword evidence="5" id="KW-1133">Transmembrane helix</keyword>
<feature type="compositionally biased region" description="Low complexity" evidence="4">
    <location>
        <begin position="220"/>
        <end position="230"/>
    </location>
</feature>
<feature type="transmembrane region" description="Helical" evidence="5">
    <location>
        <begin position="239"/>
        <end position="258"/>
    </location>
</feature>
<evidence type="ECO:0000313" key="7">
    <source>
        <dbReference type="EMBL" id="MCA5892792.1"/>
    </source>
</evidence>